<feature type="transmembrane region" description="Helical" evidence="1">
    <location>
        <begin position="45"/>
        <end position="63"/>
    </location>
</feature>
<dbReference type="Proteomes" id="UP000267448">
    <property type="component" value="Unassembled WGS sequence"/>
</dbReference>
<evidence type="ECO:0000256" key="1">
    <source>
        <dbReference type="SAM" id="Phobius"/>
    </source>
</evidence>
<keyword evidence="1" id="KW-1133">Transmembrane helix</keyword>
<gene>
    <name evidence="2" type="ORF">EKG38_00960</name>
</gene>
<organism evidence="2 3">
    <name type="scientific">Shewanella canadensis</name>
    <dbReference type="NCBI Taxonomy" id="271096"/>
    <lineage>
        <taxon>Bacteria</taxon>
        <taxon>Pseudomonadati</taxon>
        <taxon>Pseudomonadota</taxon>
        <taxon>Gammaproteobacteria</taxon>
        <taxon>Alteromonadales</taxon>
        <taxon>Shewanellaceae</taxon>
        <taxon>Shewanella</taxon>
    </lineage>
</organism>
<keyword evidence="3" id="KW-1185">Reference proteome</keyword>
<keyword evidence="1" id="KW-0812">Transmembrane</keyword>
<dbReference type="RefSeq" id="WP_126517840.1">
    <property type="nucleotide sequence ID" value="NZ_RXNU01000001.1"/>
</dbReference>
<proteinExistence type="predicted"/>
<keyword evidence="1" id="KW-0472">Membrane</keyword>
<protein>
    <submittedName>
        <fullName evidence="2">Uncharacterized protein</fullName>
    </submittedName>
</protein>
<sequence length="111" mass="12569">MLCTHCSQCFGVNEVQNQRGKGLNSQIQCPRCEAWLGKSPTLSRLKILGFYTGLAALIFGYFTPEFRNATTAVAIFSAMILLVSHMMDHLKVTEAPEKPFVDDSEHRRKYR</sequence>
<dbReference type="EMBL" id="RXNU01000001">
    <property type="protein sequence ID" value="RTR40524.1"/>
    <property type="molecule type" value="Genomic_DNA"/>
</dbReference>
<dbReference type="OrthoDB" id="5600385at2"/>
<reference evidence="2 3" key="1">
    <citation type="submission" date="2018-12" db="EMBL/GenBank/DDBJ databases">
        <authorList>
            <person name="Yu L."/>
        </authorList>
    </citation>
    <scope>NUCLEOTIDE SEQUENCE [LARGE SCALE GENOMIC DNA]</scope>
    <source>
        <strain evidence="2 3">HAW-EB2</strain>
    </source>
</reference>
<name>A0A3S0IRS5_9GAMM</name>
<dbReference type="AlphaFoldDB" id="A0A3S0IRS5"/>
<evidence type="ECO:0000313" key="3">
    <source>
        <dbReference type="Proteomes" id="UP000267448"/>
    </source>
</evidence>
<comment type="caution">
    <text evidence="2">The sequence shown here is derived from an EMBL/GenBank/DDBJ whole genome shotgun (WGS) entry which is preliminary data.</text>
</comment>
<accession>A0A3S0IRS5</accession>
<evidence type="ECO:0000313" key="2">
    <source>
        <dbReference type="EMBL" id="RTR40524.1"/>
    </source>
</evidence>
<feature type="transmembrane region" description="Helical" evidence="1">
    <location>
        <begin position="69"/>
        <end position="87"/>
    </location>
</feature>